<evidence type="ECO:0000256" key="1">
    <source>
        <dbReference type="SAM" id="Phobius"/>
    </source>
</evidence>
<gene>
    <name evidence="3" type="primary">REV1</name>
    <name evidence="3" type="ORF">SNEC2469_LOCUS4361</name>
</gene>
<keyword evidence="1" id="KW-0472">Membrane</keyword>
<keyword evidence="1" id="KW-1133">Transmembrane helix</keyword>
<keyword evidence="4" id="KW-1185">Reference proteome</keyword>
<proteinExistence type="predicted"/>
<evidence type="ECO:0000256" key="2">
    <source>
        <dbReference type="SAM" id="SignalP"/>
    </source>
</evidence>
<protein>
    <submittedName>
        <fullName evidence="3">REV1 protein</fullName>
    </submittedName>
</protein>
<feature type="transmembrane region" description="Helical" evidence="1">
    <location>
        <begin position="734"/>
        <end position="762"/>
    </location>
</feature>
<organism evidence="3 4">
    <name type="scientific">Symbiodinium necroappetens</name>
    <dbReference type="NCBI Taxonomy" id="1628268"/>
    <lineage>
        <taxon>Eukaryota</taxon>
        <taxon>Sar</taxon>
        <taxon>Alveolata</taxon>
        <taxon>Dinophyceae</taxon>
        <taxon>Suessiales</taxon>
        <taxon>Symbiodiniaceae</taxon>
        <taxon>Symbiodinium</taxon>
    </lineage>
</organism>
<dbReference type="Proteomes" id="UP000601435">
    <property type="component" value="Unassembled WGS sequence"/>
</dbReference>
<name>A0A812LFI1_9DINO</name>
<feature type="signal peptide" evidence="2">
    <location>
        <begin position="1"/>
        <end position="15"/>
    </location>
</feature>
<feature type="transmembrane region" description="Helical" evidence="1">
    <location>
        <begin position="467"/>
        <end position="489"/>
    </location>
</feature>
<feature type="transmembrane region" description="Helical" evidence="1">
    <location>
        <begin position="681"/>
        <end position="707"/>
    </location>
</feature>
<feature type="chain" id="PRO_5032540049" evidence="2">
    <location>
        <begin position="16"/>
        <end position="1289"/>
    </location>
</feature>
<dbReference type="OrthoDB" id="442272at2759"/>
<keyword evidence="2" id="KW-0732">Signal</keyword>
<sequence length="1289" mass="139983">MVRAALAFALLLVAASELSELPEDCEDSEGSLSLRQLRGEQTLASVSAHQADPFAEPEGIDDTVDEPVKPKVPVVEADDWGNMTQEAWEEKQGGSCCFSADDPNNVCGTCFPTAVASFRNNCARKSTCASCGGSWCEPKCVMGAADPNDKCGTAFETGTAKSDTYCGKSAKNCASCNGEWCKRGVTKKVPKEESKVTAVSAVSNVQGFCCYRGNGLAKNMCGGCADVSQDAACASSKGCGSCGGTWCPGPRCIKAFKDKADPCNTAYGHDSVASAEEYCAGSEDHCASCHGVWCAAYNISFVTGEKFDPSKPLKMPSSDEEDDDIEDVADPGSAETISDLFPVLRRGDPVLGSFFINRPFDGSLLVQNTCVEWRTLALCVGGSLVAMLKTLVLVGVVTGWAQSVTDQQTLDQAQALVQKYCPVEGSQINYEESRETLELSAGNGNIVYDVLLQTAKWKFGRVLAFQLLLWISFAVLAVVVVSLCAMSAAEHESIEQGIQGTGCYSAQLLQDAVAGNPSLNFVGLVPAWEALDELSRGLDPNSAFLEGVRGLLDATVELERAVNLVRDMLVSLQLLLDNGQNQNPSGYFHRCAVCEPLSLALVELVGLFDDGVALAMNTVRREVEAQLDGERVANLRRTIQDAKEPVETMKEQMLQQLGYFVREADDGFQKGTEALAGESSILYLGFLGVLFLAILVVTLGFLALICYSRCHRGGEEPDPCVVRVGSGSSMCASYIFAGTLFLIGGILLLVSMVGGGVCLAMVDFDQQTGETLLESLGVPTDESIRLAVSLADQCMSLKSDMESNATNATRNVADILELPDPFKAPGTLSSLRRLMSDYVVSQINGAFELLELVMANQPLRLADNPILTKIRGYVRSVDMMAMFWPLPTDIAAHPVYSSMPIVFYPISILCDDLFLPPSLPELLANVYAPGLNSMVVDGIATGAGPRIPGLFDDQSVTWDCPVRLEGDCSGSNYGSGACEAAKAFVIERKLPLRCDVEDMRKVNGSWINSCVHPNNTVTFFEQTCTITEFEENVRSFDLWFYRIFQYMDDIVEELVYRVADDLKALVYLHLVDPVFSLLDQLDCSFMRSFWKGLTDSLCFRAVRSFQVIASYYVWVASLALVMVGVMYIAWRISRDTADAFDPSSDTVVTRAVDLRLTQFQIHLHIPLGEDEGLYAKQGENNEPLRPDGGAFVPKCVGDAILKVDWVELRYGALVEVRLRYGPELQDVAPQYAKQFDQAKKDARKKGRKGGAMCSILVQVFPPSYRPSDAETQDGGTIIDESIPKDMEIE</sequence>
<reference evidence="3" key="1">
    <citation type="submission" date="2021-02" db="EMBL/GenBank/DDBJ databases">
        <authorList>
            <person name="Dougan E. K."/>
            <person name="Rhodes N."/>
            <person name="Thang M."/>
            <person name="Chan C."/>
        </authorList>
    </citation>
    <scope>NUCLEOTIDE SEQUENCE</scope>
</reference>
<accession>A0A812LFI1</accession>
<comment type="caution">
    <text evidence="3">The sequence shown here is derived from an EMBL/GenBank/DDBJ whole genome shotgun (WGS) entry which is preliminary data.</text>
</comment>
<evidence type="ECO:0000313" key="3">
    <source>
        <dbReference type="EMBL" id="CAE7241105.1"/>
    </source>
</evidence>
<dbReference type="EMBL" id="CAJNJA010008853">
    <property type="protein sequence ID" value="CAE7241105.1"/>
    <property type="molecule type" value="Genomic_DNA"/>
</dbReference>
<evidence type="ECO:0000313" key="4">
    <source>
        <dbReference type="Proteomes" id="UP000601435"/>
    </source>
</evidence>
<keyword evidence="1" id="KW-0812">Transmembrane</keyword>
<feature type="transmembrane region" description="Helical" evidence="1">
    <location>
        <begin position="1111"/>
        <end position="1130"/>
    </location>
</feature>